<dbReference type="Gene3D" id="3.90.70.10">
    <property type="entry name" value="Cysteine proteinases"/>
    <property type="match status" value="1"/>
</dbReference>
<dbReference type="InterPro" id="IPR022682">
    <property type="entry name" value="Calpain_domain_III"/>
</dbReference>
<name>A0A8H4V9L2_9HYPO</name>
<dbReference type="Pfam" id="PF01067">
    <property type="entry name" value="Calpain_III"/>
    <property type="match status" value="1"/>
</dbReference>
<proteinExistence type="inferred from homology"/>
<keyword evidence="8" id="KW-1185">Reference proteome</keyword>
<dbReference type="InterPro" id="IPR038765">
    <property type="entry name" value="Papain-like_cys_pep_sf"/>
</dbReference>
<dbReference type="Pfam" id="PF25435">
    <property type="entry name" value="PalB_C"/>
    <property type="match status" value="1"/>
</dbReference>
<dbReference type="PROSITE" id="PS50203">
    <property type="entry name" value="CALPAIN_CAT"/>
    <property type="match status" value="1"/>
</dbReference>
<evidence type="ECO:0000256" key="3">
    <source>
        <dbReference type="ARBA" id="ARBA00022801"/>
    </source>
</evidence>
<dbReference type="AlphaFoldDB" id="A0A8H4V9L2"/>
<dbReference type="Pfam" id="PF00648">
    <property type="entry name" value="Peptidase_C2"/>
    <property type="match status" value="1"/>
</dbReference>
<evidence type="ECO:0000256" key="1">
    <source>
        <dbReference type="ARBA" id="ARBA00010193"/>
    </source>
</evidence>
<sequence length="819" mass="90580">MESRAQAVEALAVRSSGKTALGYAIQAAELYMAAAGEAATKADAARLRRRCHELILYAEKLKSHQLAASALHVQPYIVIRATRLHGHDFPPWTADPQDDEFDLRPGADLYTDDALFTLSATQAENFTAWTRPAKLFGLDTERDKTTDEDVMMQLFDRCDLVQDITTDCSVVASLSAAANVLVGRHAVLSSIMFPFDHVKGRPKLSTSGKYVLRMNFNGCARRVVVDDRLPASRTGRTLFVVDRRNPCLLWPALLEKAYLKVRGGYDFPGSNSGTDLWVLTGWIPEQLFLQHEDLDVDETWARVKAAHESHDVVVTLGTGRISAEEERLMGLIGEHDYAVEDLELSDGGARRLLIKNPWCDAPLVMGRQRPELRGSTVHNTTWMALEDVAQHFESMYLNWNPGLFSHRQDHHFAWEMPPKNLCASLVRNPQYTLLSATKGPIWVLVSRHFVDAELDIARKRQSSMAAVACELGFMSILVFENQGKRVQVSGGESHRGPYVDSLQTLARLEAGPRQRFTIVVDQQELPLPSYTFTMSFFSQAPLEVREAEERMSHFREQTGSWSRRSAGGSSSCATYFQNPQYRLSVCKSTPLSILLSTDNRDVHVHVDLVWARGERVTALRVKDLMASSGEHRRGCAVAEVHTLEPGLYTLVCSTFEAGQVAAFALRVSSTAPVMLDALPANAAGMLLTHLATLNLAEGEGERRAPLKASWLTRASVSIHGTLSPDAGDCGRQASPLLIRVSVAHGRGHEQVTIAASGEGQFLEPAADLRTAHFDIEPGRVQREGLWLVIECIGSHHVEWAIDGEILSDSPVQVGAWEPL</sequence>
<dbReference type="Proteomes" id="UP000557566">
    <property type="component" value="Unassembled WGS sequence"/>
</dbReference>
<feature type="active site" evidence="5">
    <location>
        <position position="335"/>
    </location>
</feature>
<evidence type="ECO:0000256" key="2">
    <source>
        <dbReference type="ARBA" id="ARBA00022670"/>
    </source>
</evidence>
<evidence type="ECO:0000256" key="4">
    <source>
        <dbReference type="ARBA" id="ARBA00022807"/>
    </source>
</evidence>
<comment type="caution">
    <text evidence="7">The sequence shown here is derived from an EMBL/GenBank/DDBJ whole genome shotgun (WGS) entry which is preliminary data.</text>
</comment>
<reference evidence="7 8" key="1">
    <citation type="journal article" date="2020" name="Genome Biol. Evol.">
        <title>A new high-quality draft genome assembly of the Chinese cordyceps Ophiocordyceps sinensis.</title>
        <authorList>
            <person name="Shu R."/>
            <person name="Zhang J."/>
            <person name="Meng Q."/>
            <person name="Zhang H."/>
            <person name="Zhou G."/>
            <person name="Li M."/>
            <person name="Wu P."/>
            <person name="Zhao Y."/>
            <person name="Chen C."/>
            <person name="Qin Q."/>
        </authorList>
    </citation>
    <scope>NUCLEOTIDE SEQUENCE [LARGE SCALE GENOMIC DNA]</scope>
    <source>
        <strain evidence="7 8">IOZ07</strain>
    </source>
</reference>
<dbReference type="PANTHER" id="PTHR46143:SF1">
    <property type="entry name" value="CALPAIN-7"/>
    <property type="match status" value="1"/>
</dbReference>
<evidence type="ECO:0000313" key="7">
    <source>
        <dbReference type="EMBL" id="KAF4512705.1"/>
    </source>
</evidence>
<dbReference type="InterPro" id="IPR051297">
    <property type="entry name" value="PalB/RIM13"/>
</dbReference>
<gene>
    <name evidence="7" type="ORF">G6O67_000053</name>
</gene>
<dbReference type="SUPFAM" id="SSF54001">
    <property type="entry name" value="Cysteine proteinases"/>
    <property type="match status" value="1"/>
</dbReference>
<evidence type="ECO:0000256" key="5">
    <source>
        <dbReference type="PROSITE-ProRule" id="PRU00239"/>
    </source>
</evidence>
<feature type="active site" evidence="5">
    <location>
        <position position="356"/>
    </location>
</feature>
<dbReference type="SMART" id="SM00720">
    <property type="entry name" value="calpain_III"/>
    <property type="match status" value="1"/>
</dbReference>
<dbReference type="SMART" id="SM00230">
    <property type="entry name" value="CysPc"/>
    <property type="match status" value="1"/>
</dbReference>
<keyword evidence="4 5" id="KW-0788">Thiol protease</keyword>
<dbReference type="SUPFAM" id="SSF49758">
    <property type="entry name" value="Calpain large subunit, middle domain (domain III)"/>
    <property type="match status" value="2"/>
</dbReference>
<dbReference type="GO" id="GO:0006508">
    <property type="term" value="P:proteolysis"/>
    <property type="evidence" value="ECO:0007669"/>
    <property type="project" value="UniProtKB-KW"/>
</dbReference>
<dbReference type="EMBL" id="JAAVMX010000001">
    <property type="protein sequence ID" value="KAF4512705.1"/>
    <property type="molecule type" value="Genomic_DNA"/>
</dbReference>
<keyword evidence="2 5" id="KW-0645">Protease</keyword>
<feature type="domain" description="Calpain catalytic" evidence="6">
    <location>
        <begin position="98"/>
        <end position="401"/>
    </location>
</feature>
<comment type="similarity">
    <text evidence="1">Belongs to the peptidase C2 family. PalB/RIM13 subfamily.</text>
</comment>
<keyword evidence="3 5" id="KW-0378">Hydrolase</keyword>
<dbReference type="InterPro" id="IPR001300">
    <property type="entry name" value="Peptidase_C2_calpain_cat"/>
</dbReference>
<organism evidence="7 8">
    <name type="scientific">Ophiocordyceps sinensis</name>
    <dbReference type="NCBI Taxonomy" id="72228"/>
    <lineage>
        <taxon>Eukaryota</taxon>
        <taxon>Fungi</taxon>
        <taxon>Dikarya</taxon>
        <taxon>Ascomycota</taxon>
        <taxon>Pezizomycotina</taxon>
        <taxon>Sordariomycetes</taxon>
        <taxon>Hypocreomycetidae</taxon>
        <taxon>Hypocreales</taxon>
        <taxon>Ophiocordycipitaceae</taxon>
        <taxon>Ophiocordyceps</taxon>
    </lineage>
</organism>
<evidence type="ECO:0000259" key="6">
    <source>
        <dbReference type="PROSITE" id="PS50203"/>
    </source>
</evidence>
<accession>A0A8H4V9L2</accession>
<feature type="active site" evidence="5">
    <location>
        <position position="168"/>
    </location>
</feature>
<dbReference type="PANTHER" id="PTHR46143">
    <property type="entry name" value="CALPAIN-7"/>
    <property type="match status" value="1"/>
</dbReference>
<dbReference type="InterPro" id="IPR036213">
    <property type="entry name" value="Calpain_III_sf"/>
</dbReference>
<dbReference type="GO" id="GO:0004198">
    <property type="term" value="F:calcium-dependent cysteine-type endopeptidase activity"/>
    <property type="evidence" value="ECO:0007669"/>
    <property type="project" value="InterPro"/>
</dbReference>
<protein>
    <recommendedName>
        <fullName evidence="6">Calpain catalytic domain-containing protein</fullName>
    </recommendedName>
</protein>
<evidence type="ECO:0000313" key="8">
    <source>
        <dbReference type="Proteomes" id="UP000557566"/>
    </source>
</evidence>
<dbReference type="InterPro" id="IPR022683">
    <property type="entry name" value="Calpain_III"/>
</dbReference>
<dbReference type="Gene3D" id="2.60.120.380">
    <property type="match status" value="1"/>
</dbReference>
<dbReference type="OrthoDB" id="167576at2759"/>